<dbReference type="InterPro" id="IPR029044">
    <property type="entry name" value="Nucleotide-diphossugar_trans"/>
</dbReference>
<evidence type="ECO:0000256" key="6">
    <source>
        <dbReference type="ARBA" id="ARBA00023136"/>
    </source>
</evidence>
<feature type="binding site" evidence="10">
    <location>
        <position position="293"/>
    </location>
    <ligand>
        <name>Mn(2+)</name>
        <dbReference type="ChEBI" id="CHEBI:29035"/>
    </ligand>
</feature>
<dbReference type="EMBL" id="LFYR01001488">
    <property type="protein sequence ID" value="KMZ61352.1"/>
    <property type="molecule type" value="Genomic_DNA"/>
</dbReference>
<keyword evidence="4 11" id="KW-0812">Transmembrane</keyword>
<evidence type="ECO:0000256" key="10">
    <source>
        <dbReference type="PIRSR" id="PIRSR605150-3"/>
    </source>
</evidence>
<gene>
    <name evidence="12" type="ORF">ZOSMA_52G00010</name>
</gene>
<evidence type="ECO:0000256" key="7">
    <source>
        <dbReference type="ARBA" id="ARBA00023316"/>
    </source>
</evidence>
<dbReference type="GO" id="GO:0009833">
    <property type="term" value="P:plant-type primary cell wall biogenesis"/>
    <property type="evidence" value="ECO:0000318"/>
    <property type="project" value="GO_Central"/>
</dbReference>
<reference evidence="13" key="1">
    <citation type="journal article" date="2016" name="Nature">
        <title>The genome of the seagrass Zostera marina reveals angiosperm adaptation to the sea.</title>
        <authorList>
            <person name="Olsen J.L."/>
            <person name="Rouze P."/>
            <person name="Verhelst B."/>
            <person name="Lin Y.-C."/>
            <person name="Bayer T."/>
            <person name="Collen J."/>
            <person name="Dattolo E."/>
            <person name="De Paoli E."/>
            <person name="Dittami S."/>
            <person name="Maumus F."/>
            <person name="Michel G."/>
            <person name="Kersting A."/>
            <person name="Lauritano C."/>
            <person name="Lohaus R."/>
            <person name="Toepel M."/>
            <person name="Tonon T."/>
            <person name="Vanneste K."/>
            <person name="Amirebrahimi M."/>
            <person name="Brakel J."/>
            <person name="Bostroem C."/>
            <person name="Chovatia M."/>
            <person name="Grimwood J."/>
            <person name="Jenkins J.W."/>
            <person name="Jueterbock A."/>
            <person name="Mraz A."/>
            <person name="Stam W.T."/>
            <person name="Tice H."/>
            <person name="Bornberg-Bauer E."/>
            <person name="Green P.J."/>
            <person name="Pearson G.A."/>
            <person name="Procaccini G."/>
            <person name="Duarte C.M."/>
            <person name="Schmutz J."/>
            <person name="Reusch T.B.H."/>
            <person name="Van de Peer Y."/>
        </authorList>
    </citation>
    <scope>NUCLEOTIDE SEQUENCE [LARGE SCALE GENOMIC DNA]</scope>
    <source>
        <strain evidence="13">cv. Finnish</strain>
    </source>
</reference>
<feature type="binding site" evidence="10">
    <location>
        <position position="317"/>
    </location>
    <ligand>
        <name>Mn(2+)</name>
        <dbReference type="ChEBI" id="CHEBI:29035"/>
    </ligand>
</feature>
<dbReference type="Pfam" id="PF03552">
    <property type="entry name" value="Cellulose_synt"/>
    <property type="match status" value="2"/>
</dbReference>
<feature type="transmembrane region" description="Helical" evidence="11">
    <location>
        <begin position="534"/>
        <end position="555"/>
    </location>
</feature>
<dbReference type="Proteomes" id="UP000036987">
    <property type="component" value="Unassembled WGS sequence"/>
</dbReference>
<feature type="binding site" evidence="9">
    <location>
        <position position="145"/>
    </location>
    <ligand>
        <name>UDP-alpha-D-glucose</name>
        <dbReference type="ChEBI" id="CHEBI:58885"/>
    </ligand>
</feature>
<keyword evidence="3" id="KW-0808">Transferase</keyword>
<keyword evidence="6 11" id="KW-0472">Membrane</keyword>
<evidence type="ECO:0000313" key="13">
    <source>
        <dbReference type="Proteomes" id="UP000036987"/>
    </source>
</evidence>
<accession>A0A0K9NZD1</accession>
<dbReference type="AlphaFoldDB" id="A0A0K9NZD1"/>
<comment type="subcellular location">
    <subcellularLocation>
        <location evidence="1">Endomembrane system</location>
        <topology evidence="1">Multi-pass membrane protein</topology>
    </subcellularLocation>
</comment>
<feature type="binding site" evidence="9">
    <location>
        <position position="116"/>
    </location>
    <ligand>
        <name>UDP-alpha-D-glucose</name>
        <dbReference type="ChEBI" id="CHEBI:58885"/>
    </ligand>
</feature>
<dbReference type="SUPFAM" id="SSF53448">
    <property type="entry name" value="Nucleotide-diphospho-sugar transferases"/>
    <property type="match status" value="1"/>
</dbReference>
<keyword evidence="13" id="KW-1185">Reference proteome</keyword>
<name>A0A0K9NZD1_ZOSMR</name>
<evidence type="ECO:0000256" key="3">
    <source>
        <dbReference type="ARBA" id="ARBA00022679"/>
    </source>
</evidence>
<dbReference type="STRING" id="29655.A0A0K9NZD1"/>
<feature type="transmembrane region" description="Helical" evidence="11">
    <location>
        <begin position="57"/>
        <end position="75"/>
    </location>
</feature>
<evidence type="ECO:0000256" key="9">
    <source>
        <dbReference type="PIRSR" id="PIRSR605150-2"/>
    </source>
</evidence>
<dbReference type="OrthoDB" id="72851at2759"/>
<keyword evidence="2" id="KW-0328">Glycosyltransferase</keyword>
<proteinExistence type="predicted"/>
<evidence type="ECO:0000256" key="11">
    <source>
        <dbReference type="SAM" id="Phobius"/>
    </source>
</evidence>
<keyword evidence="7" id="KW-0961">Cell wall biogenesis/degradation</keyword>
<feature type="transmembrane region" description="Helical" evidence="11">
    <location>
        <begin position="695"/>
        <end position="713"/>
    </location>
</feature>
<dbReference type="GO" id="GO:0030244">
    <property type="term" value="P:cellulose biosynthetic process"/>
    <property type="evidence" value="ECO:0000318"/>
    <property type="project" value="GO_Central"/>
</dbReference>
<evidence type="ECO:0000256" key="5">
    <source>
        <dbReference type="ARBA" id="ARBA00022989"/>
    </source>
</evidence>
<evidence type="ECO:0000256" key="4">
    <source>
        <dbReference type="ARBA" id="ARBA00022692"/>
    </source>
</evidence>
<feature type="transmembrane region" description="Helical" evidence="11">
    <location>
        <begin position="561"/>
        <end position="583"/>
    </location>
</feature>
<dbReference type="GO" id="GO:0005886">
    <property type="term" value="C:plasma membrane"/>
    <property type="evidence" value="ECO:0000318"/>
    <property type="project" value="GO_Central"/>
</dbReference>
<dbReference type="PANTHER" id="PTHR13301">
    <property type="entry name" value="X-BOX TRANSCRIPTION FACTOR-RELATED"/>
    <property type="match status" value="1"/>
</dbReference>
<feature type="transmembrane region" description="Helical" evidence="11">
    <location>
        <begin position="725"/>
        <end position="747"/>
    </location>
</feature>
<comment type="caution">
    <text evidence="12">The sequence shown here is derived from an EMBL/GenBank/DDBJ whole genome shotgun (WGS) entry which is preliminary data.</text>
</comment>
<dbReference type="GO" id="GO:0012505">
    <property type="term" value="C:endomembrane system"/>
    <property type="evidence" value="ECO:0007669"/>
    <property type="project" value="UniProtKB-SubCell"/>
</dbReference>
<evidence type="ECO:0000256" key="1">
    <source>
        <dbReference type="ARBA" id="ARBA00004127"/>
    </source>
</evidence>
<dbReference type="GO" id="GO:0016760">
    <property type="term" value="F:cellulose synthase (UDP-forming) activity"/>
    <property type="evidence" value="ECO:0007669"/>
    <property type="project" value="InterPro"/>
</dbReference>
<evidence type="ECO:0000313" key="12">
    <source>
        <dbReference type="EMBL" id="KMZ61352.1"/>
    </source>
</evidence>
<keyword evidence="5 11" id="KW-1133">Transmembrane helix</keyword>
<protein>
    <submittedName>
        <fullName evidence="12">Cellulose synthase-like CSLE, family GT2</fullName>
    </submittedName>
</protein>
<feature type="transmembrane region" description="Helical" evidence="11">
    <location>
        <begin position="660"/>
        <end position="683"/>
    </location>
</feature>
<organism evidence="12 13">
    <name type="scientific">Zostera marina</name>
    <name type="common">Eelgrass</name>
    <dbReference type="NCBI Taxonomy" id="29655"/>
    <lineage>
        <taxon>Eukaryota</taxon>
        <taxon>Viridiplantae</taxon>
        <taxon>Streptophyta</taxon>
        <taxon>Embryophyta</taxon>
        <taxon>Tracheophyta</taxon>
        <taxon>Spermatophyta</taxon>
        <taxon>Magnoliopsida</taxon>
        <taxon>Liliopsida</taxon>
        <taxon>Zosteraceae</taxon>
        <taxon>Zostera</taxon>
    </lineage>
</organism>
<feature type="active site" evidence="8">
    <location>
        <position position="459"/>
    </location>
</feature>
<sequence length="748" mass="85114">MVSCLDEKDDSPLFEAKPAGRERSYRRLAIGSTVLGILLILVYRWTHIPTAGKFERFVWIGMFVSEIWFGFYYLLTQACRWSPLYYSTFKDRLSRRFEKELPAIDIFVCTADSIMEPPILVVNTILSAMAMDYPQQKLAIFLSDDGASKLMFYGLLEAIEFSKQWIPFCKKFSIQQRSPSAYFSTISVENAGLMDSNDDEITAIRKMYKEMEERIENAENKNYTHPNHLSSLLQRKGFVDWKFVSNPNDHRTVLQILNDGRELEQVDNQGSNSLPTVVYLAREKSPNHFHNFKAGALNALIRVSSGITNAPIILTLDCDMTVNNSEIVREALCIFMDKTGDKVGYVQYPQNFRNTTKNNIYGDFIDISSEFELQGMNALGGPIYIGTGCFFRRCSIIGKKYVGDSSDLLQWRKEGGIVNTDERISMLEQKSRAYASCTYEQNTLWGKEMGVKYGVVVEDVVTGLSIQCNGWTSVWLSPERKGLMGIAPITLTQILVQRKRWSEGWFQIFLSRYNPFLYGNGKIGILLQMAYSSYCLWAPFSVVFLFYVLLSSSALLKGVAAFPQIWSIWLIPYGYVMSLAYLIHLMEAIVTGDTLIGCWNIQRGWIITRVVSFLFGFIDTILTKLDITNSAFVVTAKTADEYVLERYEKEVMDFSPSPPMLNVLGIFVTIELFCFIGAAGKVMMMRCTTTIVERLFLQFVMNGMMIVVNLPIYNALFFRRDGGSISLSVTLNSLIVAMFSCLLVMFLQ</sequence>
<dbReference type="GO" id="GO:0071555">
    <property type="term" value="P:cell wall organization"/>
    <property type="evidence" value="ECO:0007669"/>
    <property type="project" value="UniProtKB-KW"/>
</dbReference>
<evidence type="ECO:0000256" key="2">
    <source>
        <dbReference type="ARBA" id="ARBA00022676"/>
    </source>
</evidence>
<evidence type="ECO:0000256" key="8">
    <source>
        <dbReference type="PIRSR" id="PIRSR605150-1"/>
    </source>
</evidence>
<feature type="active site" evidence="8">
    <location>
        <position position="145"/>
    </location>
</feature>
<dbReference type="GO" id="GO:0016759">
    <property type="term" value="F:cellulose synthase activity"/>
    <property type="evidence" value="ECO:0000318"/>
    <property type="project" value="GO_Central"/>
</dbReference>
<dbReference type="InterPro" id="IPR005150">
    <property type="entry name" value="Cellulose_synth"/>
</dbReference>
<feature type="transmembrane region" description="Helical" evidence="11">
    <location>
        <begin position="28"/>
        <end position="45"/>
    </location>
</feature>
<dbReference type="OMA" id="QAFRWNL"/>
<dbReference type="Gene3D" id="3.90.550.10">
    <property type="entry name" value="Spore Coat Polysaccharide Biosynthesis Protein SpsA, Chain A"/>
    <property type="match status" value="2"/>
</dbReference>
<feature type="transmembrane region" description="Helical" evidence="11">
    <location>
        <begin position="604"/>
        <end position="622"/>
    </location>
</feature>